<accession>A0ACC1BYD4</accession>
<keyword evidence="2" id="KW-1185">Reference proteome</keyword>
<protein>
    <submittedName>
        <fullName evidence="1">Uncharacterized protein</fullName>
    </submittedName>
</protein>
<reference evidence="2" key="1">
    <citation type="journal article" date="2023" name="G3 (Bethesda)">
        <title>Genome assembly and association tests identify interacting loci associated with vigor, precocity, and sex in interspecific pistachio rootstocks.</title>
        <authorList>
            <person name="Palmer W."/>
            <person name="Jacygrad E."/>
            <person name="Sagayaradj S."/>
            <person name="Cavanaugh K."/>
            <person name="Han R."/>
            <person name="Bertier L."/>
            <person name="Beede B."/>
            <person name="Kafkas S."/>
            <person name="Golino D."/>
            <person name="Preece J."/>
            <person name="Michelmore R."/>
        </authorList>
    </citation>
    <scope>NUCLEOTIDE SEQUENCE [LARGE SCALE GENOMIC DNA]</scope>
</reference>
<comment type="caution">
    <text evidence="1">The sequence shown here is derived from an EMBL/GenBank/DDBJ whole genome shotgun (WGS) entry which is preliminary data.</text>
</comment>
<organism evidence="1 2">
    <name type="scientific">Pistacia atlantica</name>
    <dbReference type="NCBI Taxonomy" id="434234"/>
    <lineage>
        <taxon>Eukaryota</taxon>
        <taxon>Viridiplantae</taxon>
        <taxon>Streptophyta</taxon>
        <taxon>Embryophyta</taxon>
        <taxon>Tracheophyta</taxon>
        <taxon>Spermatophyta</taxon>
        <taxon>Magnoliopsida</taxon>
        <taxon>eudicotyledons</taxon>
        <taxon>Gunneridae</taxon>
        <taxon>Pentapetalae</taxon>
        <taxon>rosids</taxon>
        <taxon>malvids</taxon>
        <taxon>Sapindales</taxon>
        <taxon>Anacardiaceae</taxon>
        <taxon>Pistacia</taxon>
    </lineage>
</organism>
<dbReference type="Proteomes" id="UP001164250">
    <property type="component" value="Chromosome 2"/>
</dbReference>
<gene>
    <name evidence="1" type="ORF">Patl1_19213</name>
</gene>
<dbReference type="EMBL" id="CM047898">
    <property type="protein sequence ID" value="KAJ0104777.1"/>
    <property type="molecule type" value="Genomic_DNA"/>
</dbReference>
<name>A0ACC1BYD4_9ROSI</name>
<evidence type="ECO:0000313" key="2">
    <source>
        <dbReference type="Proteomes" id="UP001164250"/>
    </source>
</evidence>
<evidence type="ECO:0000313" key="1">
    <source>
        <dbReference type="EMBL" id="KAJ0104777.1"/>
    </source>
</evidence>
<proteinExistence type="predicted"/>
<sequence>MFRFLCRTTRKVITDSDLALNLTSQLGFSQNKIFPTRFLSSSSHLEKKPLKTQKSEQEESLKVSYLINSCGLSLKSAVSASKFIQLKNSERADSVLRFLSDHGFTKTQISKVVRRYPRVISSDPEKTLSPKIEFFRSIGASRNDLVEIIARCPQLLSRSLKNHLIPNYNCLKNVVIHDKKIVKVLKRMGRGLLLDLRSKNFGPNIALLKDIGVPQSRISFLVTNMPSAAHSEHSKFSKVVNEVKEMGFNPTQTVFVLAVGVISNLKKSVWESKFEVYRRWGWSDDETLAAFRRNPCCMRISEEKITRVMDFFVNKMGWLSRDISKMPQFFSYSLENSIAPRCLVIQVLLSKGLIKENICPSSYLCDGQSKFIKRYVTKFQEEVPELFDVFQGKIDLQDASPGFQRHVK</sequence>